<dbReference type="Proteomes" id="UP000604046">
    <property type="component" value="Unassembled WGS sequence"/>
</dbReference>
<gene>
    <name evidence="1" type="ORF">SNAT2548_LOCUS30155</name>
</gene>
<name>A0A812TQZ3_9DINO</name>
<proteinExistence type="predicted"/>
<keyword evidence="2" id="KW-1185">Reference proteome</keyword>
<dbReference type="OrthoDB" id="410021at2759"/>
<evidence type="ECO:0000313" key="1">
    <source>
        <dbReference type="EMBL" id="CAE7537916.1"/>
    </source>
</evidence>
<reference evidence="1" key="1">
    <citation type="submission" date="2021-02" db="EMBL/GenBank/DDBJ databases">
        <authorList>
            <person name="Dougan E. K."/>
            <person name="Rhodes N."/>
            <person name="Thang M."/>
            <person name="Chan C."/>
        </authorList>
    </citation>
    <scope>NUCLEOTIDE SEQUENCE</scope>
</reference>
<protein>
    <submittedName>
        <fullName evidence="1">Uncharacterized protein</fullName>
    </submittedName>
</protein>
<dbReference type="AlphaFoldDB" id="A0A812TQZ3"/>
<organism evidence="1 2">
    <name type="scientific">Symbiodinium natans</name>
    <dbReference type="NCBI Taxonomy" id="878477"/>
    <lineage>
        <taxon>Eukaryota</taxon>
        <taxon>Sar</taxon>
        <taxon>Alveolata</taxon>
        <taxon>Dinophyceae</taxon>
        <taxon>Suessiales</taxon>
        <taxon>Symbiodiniaceae</taxon>
        <taxon>Symbiodinium</taxon>
    </lineage>
</organism>
<dbReference type="EMBL" id="CAJNDS010002593">
    <property type="protein sequence ID" value="CAE7537916.1"/>
    <property type="molecule type" value="Genomic_DNA"/>
</dbReference>
<evidence type="ECO:0000313" key="2">
    <source>
        <dbReference type="Proteomes" id="UP000604046"/>
    </source>
</evidence>
<comment type="caution">
    <text evidence="1">The sequence shown here is derived from an EMBL/GenBank/DDBJ whole genome shotgun (WGS) entry which is preliminary data.</text>
</comment>
<accession>A0A812TQZ3</accession>
<sequence>MAFPTLPAGCARRLHRMVEHLAMLHAAIGVGGRRFSATTLAQPRSGAVRELAERASRASLLDMELQRCADGAAVLRVGAQTQLQLSMADLRSFLSRLRELKKMPASGGDLRQFLEKVDAALPGFGAEGAHLALTAFAELRCRQGAISAWPLLMKHRSTLSPSCIAEGVWAASGIPSPPRDVVYEAVGLAREVAPHMKLLPEEALYRCIYGLARIHTGRGSTELLRRAEASVTQALGRRPCPFLPRQLVRLCWAMARLGCRDNRIFQGLEQQITNVLNHLQVKELEALYGVLTELELVRQWKLIHDVERALQSREDEAASMNKSPRRRPFRRRWTRADLMHSVLPARK</sequence>